<dbReference type="AlphaFoldDB" id="A0A1Z1WQD1"/>
<keyword evidence="2" id="KW-1185">Reference proteome</keyword>
<evidence type="ECO:0000313" key="2">
    <source>
        <dbReference type="Proteomes" id="UP000195880"/>
    </source>
</evidence>
<name>A0A1Z1WQD1_9ACTN</name>
<reference evidence="1 2" key="1">
    <citation type="submission" date="2017-05" db="EMBL/GenBank/DDBJ databases">
        <title>Streptomyces alboflavus Genome sequencing and assembly.</title>
        <authorList>
            <person name="Wang Y."/>
            <person name="Du B."/>
            <person name="Ding Y."/>
            <person name="Liu H."/>
            <person name="Hou Q."/>
            <person name="Liu K."/>
            <person name="Wang C."/>
            <person name="Yao L."/>
        </authorList>
    </citation>
    <scope>NUCLEOTIDE SEQUENCE [LARGE SCALE GENOMIC DNA]</scope>
    <source>
        <strain evidence="1 2">MDJK44</strain>
    </source>
</reference>
<accession>A0A1Z1WQD1</accession>
<sequence>MTLPFVVGEVAARGLTGKGCEACRMERKPDDTVRVVPTPAREDQMGSIGAEGNMILRRLGLTTTVSGGEVPDRDTASGHLHREGQPVRREVEILDEPREASARTSSPSACADNTLVTPSSQLTATLLPRPSTATQVAAVGRATRHIFSTESVIW</sequence>
<organism evidence="1 2">
    <name type="scientific">Streptomyces alboflavus</name>
    <dbReference type="NCBI Taxonomy" id="67267"/>
    <lineage>
        <taxon>Bacteria</taxon>
        <taxon>Bacillati</taxon>
        <taxon>Actinomycetota</taxon>
        <taxon>Actinomycetes</taxon>
        <taxon>Kitasatosporales</taxon>
        <taxon>Streptomycetaceae</taxon>
        <taxon>Streptomyces</taxon>
    </lineage>
</organism>
<dbReference type="RefSeq" id="WP_087886976.1">
    <property type="nucleotide sequence ID" value="NZ_CP021748.1"/>
</dbReference>
<dbReference type="EMBL" id="CP021748">
    <property type="protein sequence ID" value="ARX88671.1"/>
    <property type="molecule type" value="Genomic_DNA"/>
</dbReference>
<dbReference type="Proteomes" id="UP000195880">
    <property type="component" value="Chromosome"/>
</dbReference>
<gene>
    <name evidence="1" type="ORF">SMD44_08158</name>
</gene>
<proteinExistence type="predicted"/>
<dbReference type="KEGG" id="salf:SMD44_08158"/>
<protein>
    <submittedName>
        <fullName evidence="1">Uncharacterized protein</fullName>
    </submittedName>
</protein>
<evidence type="ECO:0000313" key="1">
    <source>
        <dbReference type="EMBL" id="ARX88671.1"/>
    </source>
</evidence>